<sequence>MPRDTSMAETALSSTFKYFPKLPIELRLIIWKYASQHQRVIRVRALKVRSEIPVVRFISQPNALLANKEAFQEMMKNYTTYSNRMFMKPLMINLEVDLLYFEDEEDLRVLIYGGRDPLREVLVNMAVSRKAMWYLTGTLWSISKFTVLERLILQTANDFSSSVDRLNQRSLECFWSNCGPAFQRPALEWISTEEMENL</sequence>
<evidence type="ECO:0000259" key="1">
    <source>
        <dbReference type="Pfam" id="PF20150"/>
    </source>
</evidence>
<evidence type="ECO:0000313" key="2">
    <source>
        <dbReference type="EMBL" id="KUJ21279.1"/>
    </source>
</evidence>
<dbReference type="EMBL" id="KQ947408">
    <property type="protein sequence ID" value="KUJ21279.1"/>
    <property type="molecule type" value="Genomic_DNA"/>
</dbReference>
<dbReference type="Pfam" id="PF20150">
    <property type="entry name" value="2EXR"/>
    <property type="match status" value="1"/>
</dbReference>
<protein>
    <recommendedName>
        <fullName evidence="1">2EXR domain-containing protein</fullName>
    </recommendedName>
</protein>
<dbReference type="PANTHER" id="PTHR35910:SF6">
    <property type="entry name" value="2EXR DOMAIN-CONTAINING PROTEIN"/>
    <property type="match status" value="1"/>
</dbReference>
<dbReference type="AlphaFoldDB" id="A0A194XMG1"/>
<dbReference type="InterPro" id="IPR045518">
    <property type="entry name" value="2EXR"/>
</dbReference>
<reference evidence="2 3" key="1">
    <citation type="submission" date="2015-10" db="EMBL/GenBank/DDBJ databases">
        <title>Full genome of DAOMC 229536 Phialocephala scopiformis, a fungal endophyte of spruce producing the potent anti-insectan compound rugulosin.</title>
        <authorList>
            <consortium name="DOE Joint Genome Institute"/>
            <person name="Walker A.K."/>
            <person name="Frasz S.L."/>
            <person name="Seifert K.A."/>
            <person name="Miller J.D."/>
            <person name="Mondo S.J."/>
            <person name="Labutti K."/>
            <person name="Lipzen A."/>
            <person name="Dockter R."/>
            <person name="Kennedy M."/>
            <person name="Grigoriev I.V."/>
            <person name="Spatafora J.W."/>
        </authorList>
    </citation>
    <scope>NUCLEOTIDE SEQUENCE [LARGE SCALE GENOMIC DNA]</scope>
    <source>
        <strain evidence="2 3">CBS 120377</strain>
    </source>
</reference>
<dbReference type="KEGG" id="psco:LY89DRAFT_730066"/>
<accession>A0A194XMG1</accession>
<dbReference type="PANTHER" id="PTHR35910">
    <property type="entry name" value="2EXR DOMAIN-CONTAINING PROTEIN"/>
    <property type="match status" value="1"/>
</dbReference>
<dbReference type="OrthoDB" id="3473305at2759"/>
<evidence type="ECO:0000313" key="3">
    <source>
        <dbReference type="Proteomes" id="UP000070700"/>
    </source>
</evidence>
<dbReference type="InParanoid" id="A0A194XMG1"/>
<dbReference type="RefSeq" id="XP_018075634.1">
    <property type="nucleotide sequence ID" value="XM_018219434.1"/>
</dbReference>
<gene>
    <name evidence="2" type="ORF">LY89DRAFT_730066</name>
</gene>
<proteinExistence type="predicted"/>
<dbReference type="GeneID" id="28829160"/>
<keyword evidence="3" id="KW-1185">Reference proteome</keyword>
<organism evidence="2 3">
    <name type="scientific">Mollisia scopiformis</name>
    <name type="common">Conifer needle endophyte fungus</name>
    <name type="synonym">Phialocephala scopiformis</name>
    <dbReference type="NCBI Taxonomy" id="149040"/>
    <lineage>
        <taxon>Eukaryota</taxon>
        <taxon>Fungi</taxon>
        <taxon>Dikarya</taxon>
        <taxon>Ascomycota</taxon>
        <taxon>Pezizomycotina</taxon>
        <taxon>Leotiomycetes</taxon>
        <taxon>Helotiales</taxon>
        <taxon>Mollisiaceae</taxon>
        <taxon>Mollisia</taxon>
    </lineage>
</organism>
<dbReference type="Proteomes" id="UP000070700">
    <property type="component" value="Unassembled WGS sequence"/>
</dbReference>
<name>A0A194XMG1_MOLSC</name>
<feature type="domain" description="2EXR" evidence="1">
    <location>
        <begin position="16"/>
        <end position="99"/>
    </location>
</feature>